<reference evidence="1 2" key="1">
    <citation type="submission" date="2015-07" db="EMBL/GenBank/DDBJ databases">
        <title>The genome of Pseudoloma neurophilia, a relevant intracellular parasite of the zebrafish.</title>
        <authorList>
            <person name="Ndikumana S."/>
            <person name="Pelin A."/>
            <person name="Sanders J."/>
            <person name="Corradi N."/>
        </authorList>
    </citation>
    <scope>NUCLEOTIDE SEQUENCE [LARGE SCALE GENOMIC DNA]</scope>
    <source>
        <strain evidence="1 2">MK1</strain>
    </source>
</reference>
<sequence length="48" mass="5761">MNKFISLTVFRIDPIFCKYGLCGEHLLRRNLSTNDELLNFDRLIWSEQ</sequence>
<keyword evidence="2" id="KW-1185">Reference proteome</keyword>
<organism evidence="1 2">
    <name type="scientific">Pseudoloma neurophilia</name>
    <dbReference type="NCBI Taxonomy" id="146866"/>
    <lineage>
        <taxon>Eukaryota</taxon>
        <taxon>Fungi</taxon>
        <taxon>Fungi incertae sedis</taxon>
        <taxon>Microsporidia</taxon>
        <taxon>Pseudoloma</taxon>
    </lineage>
</organism>
<dbReference type="Proteomes" id="UP000051530">
    <property type="component" value="Unassembled WGS sequence"/>
</dbReference>
<gene>
    <name evidence="1" type="ORF">M153_11600012811</name>
</gene>
<dbReference type="VEuPathDB" id="MicrosporidiaDB:M153_11600012811"/>
<evidence type="ECO:0000313" key="1">
    <source>
        <dbReference type="EMBL" id="KRH94893.1"/>
    </source>
</evidence>
<proteinExistence type="predicted"/>
<protein>
    <submittedName>
        <fullName evidence="1">Uncharacterized protein</fullName>
    </submittedName>
</protein>
<evidence type="ECO:0000313" key="2">
    <source>
        <dbReference type="Proteomes" id="UP000051530"/>
    </source>
</evidence>
<comment type="caution">
    <text evidence="1">The sequence shown here is derived from an EMBL/GenBank/DDBJ whole genome shotgun (WGS) entry which is preliminary data.</text>
</comment>
<name>A0A0R0M014_9MICR</name>
<dbReference type="EMBL" id="LGUB01000019">
    <property type="protein sequence ID" value="KRH94893.1"/>
    <property type="molecule type" value="Genomic_DNA"/>
</dbReference>
<dbReference type="AlphaFoldDB" id="A0A0R0M014"/>
<accession>A0A0R0M014</accession>